<evidence type="ECO:0000313" key="3">
    <source>
        <dbReference type="Proteomes" id="UP000712281"/>
    </source>
</evidence>
<protein>
    <recommendedName>
        <fullName evidence="4">DUF4283 domain-containing protein</fullName>
    </recommendedName>
</protein>
<name>A0A8S9GCT2_BRACR</name>
<proteinExistence type="predicted"/>
<dbReference type="PANTHER" id="PTHR31286:SF175">
    <property type="entry name" value="DUF4283 DOMAIN-CONTAINING PROTEIN"/>
    <property type="match status" value="1"/>
</dbReference>
<dbReference type="PANTHER" id="PTHR31286">
    <property type="entry name" value="GLYCINE-RICH CELL WALL STRUCTURAL PROTEIN 1.8-LIKE"/>
    <property type="match status" value="1"/>
</dbReference>
<evidence type="ECO:0000313" key="2">
    <source>
        <dbReference type="EMBL" id="KAF2543601.1"/>
    </source>
</evidence>
<gene>
    <name evidence="2" type="ORF">F2Q68_00032714</name>
</gene>
<dbReference type="AlphaFoldDB" id="A0A8S9GCT2"/>
<dbReference type="InterPro" id="IPR040256">
    <property type="entry name" value="At4g02000-like"/>
</dbReference>
<sequence>MPPKKKRKNSLHGSSKMACLLGASRPAATVKSFRNKSNVAGAPCVDAAIATPMVPLDESPPLTLAVDSLKASADVFPGSLGSSDPSSSVAVDDISPSSTGPMDLSFSVFQVEITLVVLRRLVLNLYRSQPLYWMRQLLPLRLLPLGTLLKLRKTRTSQLRKRNSKNLFTPDFMGISLQWGILLELLTPYGPELVVEYSSITLASQCSLLLGPPEFTPEEAPITSAVSPVELREVPCLLFNKQSLSRLVTAVGKPIYVAPKTKRKLNFKVAKLYVKVDLTKPLPNKIISGFSNGKENEISVSYPWLPLKCDLCKKYVYLQTKCRFAKPGSDSTRKRSVSPAREGFQTRNRSRPRRAKVANKVIPHVFDAVKDNIEKVFPAVEEGVIPAVEEGEVPAVAQEPILPPVEGITVGGSIKTPVGDAGRHDMPDNFELEFDPGSAAGSVEEGVIPAVEEGEVPAVAQEPILPPVEGITVGGSIKTPVGDAGRHDMPDNFELEFDPGSAAGSGNMLRDIASSDVGNYEQSGRAPDDDFFLVYGRKSGHKAKKSI</sequence>
<feature type="region of interest" description="Disordered" evidence="1">
    <location>
        <begin position="326"/>
        <end position="354"/>
    </location>
</feature>
<accession>A0A8S9GCT2</accession>
<comment type="caution">
    <text evidence="2">The sequence shown here is derived from an EMBL/GenBank/DDBJ whole genome shotgun (WGS) entry which is preliminary data.</text>
</comment>
<organism evidence="2 3">
    <name type="scientific">Brassica cretica</name>
    <name type="common">Mustard</name>
    <dbReference type="NCBI Taxonomy" id="69181"/>
    <lineage>
        <taxon>Eukaryota</taxon>
        <taxon>Viridiplantae</taxon>
        <taxon>Streptophyta</taxon>
        <taxon>Embryophyta</taxon>
        <taxon>Tracheophyta</taxon>
        <taxon>Spermatophyta</taxon>
        <taxon>Magnoliopsida</taxon>
        <taxon>eudicotyledons</taxon>
        <taxon>Gunneridae</taxon>
        <taxon>Pentapetalae</taxon>
        <taxon>rosids</taxon>
        <taxon>malvids</taxon>
        <taxon>Brassicales</taxon>
        <taxon>Brassicaceae</taxon>
        <taxon>Brassiceae</taxon>
        <taxon>Brassica</taxon>
    </lineage>
</organism>
<evidence type="ECO:0008006" key="4">
    <source>
        <dbReference type="Google" id="ProtNLM"/>
    </source>
</evidence>
<dbReference type="Proteomes" id="UP000712281">
    <property type="component" value="Unassembled WGS sequence"/>
</dbReference>
<reference evidence="2" key="1">
    <citation type="submission" date="2019-12" db="EMBL/GenBank/DDBJ databases">
        <title>Genome sequencing and annotation of Brassica cretica.</title>
        <authorList>
            <person name="Studholme D.J."/>
            <person name="Sarris P.F."/>
        </authorList>
    </citation>
    <scope>NUCLEOTIDE SEQUENCE</scope>
    <source>
        <strain evidence="2">PFS-001/15</strain>
        <tissue evidence="2">Leaf</tissue>
    </source>
</reference>
<dbReference type="EMBL" id="QGKW02002005">
    <property type="protein sequence ID" value="KAF2543601.1"/>
    <property type="molecule type" value="Genomic_DNA"/>
</dbReference>
<evidence type="ECO:0000256" key="1">
    <source>
        <dbReference type="SAM" id="MobiDB-lite"/>
    </source>
</evidence>